<proteinExistence type="predicted"/>
<reference evidence="1 2" key="2">
    <citation type="submission" date="2018-11" db="EMBL/GenBank/DDBJ databases">
        <authorList>
            <consortium name="Pathogen Informatics"/>
        </authorList>
    </citation>
    <scope>NUCLEOTIDE SEQUENCE [LARGE SCALE GENOMIC DNA]</scope>
</reference>
<dbReference type="AlphaFoldDB" id="A0A183UQ89"/>
<organism evidence="2 3">
    <name type="scientific">Toxocara canis</name>
    <name type="common">Canine roundworm</name>
    <dbReference type="NCBI Taxonomy" id="6265"/>
    <lineage>
        <taxon>Eukaryota</taxon>
        <taxon>Metazoa</taxon>
        <taxon>Ecdysozoa</taxon>
        <taxon>Nematoda</taxon>
        <taxon>Chromadorea</taxon>
        <taxon>Rhabditida</taxon>
        <taxon>Spirurina</taxon>
        <taxon>Ascaridomorpha</taxon>
        <taxon>Ascaridoidea</taxon>
        <taxon>Toxocaridae</taxon>
        <taxon>Toxocara</taxon>
    </lineage>
</organism>
<protein>
    <submittedName>
        <fullName evidence="1 3">Uncharacterized protein</fullName>
    </submittedName>
</protein>
<evidence type="ECO:0000313" key="1">
    <source>
        <dbReference type="EMBL" id="VDM41980.1"/>
    </source>
</evidence>
<sequence length="218" mass="25565">MHGLDDEESKAPEKRYGFVPIHTAAIRSLIWNWRQRGQSHFHNKAINPSYKSMTQECDPIHEKRKGNINSNDITNYRPIPLLSTALTRLLKILWKKPHRQFEHRTEEHAGKKKNQIQVLAIAIERTRHTTCVTMKNLVLHRIDWLLEIYGQRPETTFSNPGYPTNPARFGFFDSLTRSKNTEMVKKRSAKERLHVSNGIESKSTTRVRPKRGRECCWQ</sequence>
<dbReference type="Proteomes" id="UP000050794">
    <property type="component" value="Unassembled WGS sequence"/>
</dbReference>
<keyword evidence="2" id="KW-1185">Reference proteome</keyword>
<evidence type="ECO:0000313" key="2">
    <source>
        <dbReference type="Proteomes" id="UP000050794"/>
    </source>
</evidence>
<gene>
    <name evidence="1" type="ORF">TCNE_LOCUS10659</name>
</gene>
<name>A0A183UQ89_TOXCA</name>
<accession>A0A183UQ89</accession>
<evidence type="ECO:0000313" key="3">
    <source>
        <dbReference type="WBParaSite" id="TCNE_0001065901-mRNA-1"/>
    </source>
</evidence>
<dbReference type="WBParaSite" id="TCNE_0001065901-mRNA-1">
    <property type="protein sequence ID" value="TCNE_0001065901-mRNA-1"/>
    <property type="gene ID" value="TCNE_0001065901"/>
</dbReference>
<dbReference type="EMBL" id="UYWY01020575">
    <property type="protein sequence ID" value="VDM41980.1"/>
    <property type="molecule type" value="Genomic_DNA"/>
</dbReference>
<reference evidence="3" key="1">
    <citation type="submission" date="2016-06" db="UniProtKB">
        <authorList>
            <consortium name="WormBaseParasite"/>
        </authorList>
    </citation>
    <scope>IDENTIFICATION</scope>
</reference>